<protein>
    <submittedName>
        <fullName evidence="1">Uncharacterized protein</fullName>
    </submittedName>
</protein>
<comment type="caution">
    <text evidence="1">The sequence shown here is derived from an EMBL/GenBank/DDBJ whole genome shotgun (WGS) entry which is preliminary data.</text>
</comment>
<gene>
    <name evidence="1" type="ORF">F7725_013292</name>
</gene>
<evidence type="ECO:0000313" key="2">
    <source>
        <dbReference type="Proteomes" id="UP000518266"/>
    </source>
</evidence>
<keyword evidence="2" id="KW-1185">Reference proteome</keyword>
<name>A0A7J5YQ46_DISMA</name>
<dbReference type="EMBL" id="JAAKFY010000010">
    <property type="protein sequence ID" value="KAF3851520.1"/>
    <property type="molecule type" value="Genomic_DNA"/>
</dbReference>
<accession>A0A7J5YQ46</accession>
<dbReference type="Proteomes" id="UP000518266">
    <property type="component" value="Unassembled WGS sequence"/>
</dbReference>
<dbReference type="AlphaFoldDB" id="A0A7J5YQ46"/>
<reference evidence="1 2" key="1">
    <citation type="submission" date="2020-03" db="EMBL/GenBank/DDBJ databases">
        <title>Dissostichus mawsoni Genome sequencing and assembly.</title>
        <authorList>
            <person name="Park H."/>
        </authorList>
    </citation>
    <scope>NUCLEOTIDE SEQUENCE [LARGE SCALE GENOMIC DNA]</scope>
    <source>
        <strain evidence="1">DM0001</strain>
        <tissue evidence="1">Muscle</tissue>
    </source>
</reference>
<organism evidence="1 2">
    <name type="scientific">Dissostichus mawsoni</name>
    <name type="common">Antarctic cod</name>
    <dbReference type="NCBI Taxonomy" id="36200"/>
    <lineage>
        <taxon>Eukaryota</taxon>
        <taxon>Metazoa</taxon>
        <taxon>Chordata</taxon>
        <taxon>Craniata</taxon>
        <taxon>Vertebrata</taxon>
        <taxon>Euteleostomi</taxon>
        <taxon>Actinopterygii</taxon>
        <taxon>Neopterygii</taxon>
        <taxon>Teleostei</taxon>
        <taxon>Neoteleostei</taxon>
        <taxon>Acanthomorphata</taxon>
        <taxon>Eupercaria</taxon>
        <taxon>Perciformes</taxon>
        <taxon>Notothenioidei</taxon>
        <taxon>Nototheniidae</taxon>
        <taxon>Dissostichus</taxon>
    </lineage>
</organism>
<proteinExistence type="predicted"/>
<evidence type="ECO:0000313" key="1">
    <source>
        <dbReference type="EMBL" id="KAF3851520.1"/>
    </source>
</evidence>
<sequence>MSCVFLQEGLHGPDVPLKMASICSSVLPFVSGTKAMVKMTLAVHMEAKSQKVPALLRRL</sequence>